<evidence type="ECO:0000313" key="1">
    <source>
        <dbReference type="EMBL" id="KAK1840770.1"/>
    </source>
</evidence>
<keyword evidence="2" id="KW-1185">Reference proteome</keyword>
<gene>
    <name evidence="1" type="ORF">CCHR01_16612</name>
</gene>
<comment type="caution">
    <text evidence="1">The sequence shown here is derived from an EMBL/GenBank/DDBJ whole genome shotgun (WGS) entry which is preliminary data.</text>
</comment>
<organism evidence="1 2">
    <name type="scientific">Colletotrichum chrysophilum</name>
    <dbReference type="NCBI Taxonomy" id="1836956"/>
    <lineage>
        <taxon>Eukaryota</taxon>
        <taxon>Fungi</taxon>
        <taxon>Dikarya</taxon>
        <taxon>Ascomycota</taxon>
        <taxon>Pezizomycotina</taxon>
        <taxon>Sordariomycetes</taxon>
        <taxon>Hypocreomycetidae</taxon>
        <taxon>Glomerellales</taxon>
        <taxon>Glomerellaceae</taxon>
        <taxon>Colletotrichum</taxon>
        <taxon>Colletotrichum gloeosporioides species complex</taxon>
    </lineage>
</organism>
<reference evidence="1" key="1">
    <citation type="submission" date="2023-01" db="EMBL/GenBank/DDBJ databases">
        <title>Colletotrichum chrysophilum M932 genome sequence.</title>
        <authorList>
            <person name="Baroncelli R."/>
        </authorList>
    </citation>
    <scope>NUCLEOTIDE SEQUENCE</scope>
    <source>
        <strain evidence="1">M932</strain>
    </source>
</reference>
<sequence>MLLLLLPLQCSCWPNLHRQTVASASLSADCAATSTLRTTSGPGIRLPSSRLLV</sequence>
<proteinExistence type="predicted"/>
<dbReference type="Proteomes" id="UP001243330">
    <property type="component" value="Unassembled WGS sequence"/>
</dbReference>
<protein>
    <submittedName>
        <fullName evidence="1">Uncharacterized protein</fullName>
    </submittedName>
</protein>
<accession>A0AAD9A436</accession>
<dbReference type="AlphaFoldDB" id="A0AAD9A436"/>
<dbReference type="EMBL" id="JAQOWY010000532">
    <property type="protein sequence ID" value="KAK1840770.1"/>
    <property type="molecule type" value="Genomic_DNA"/>
</dbReference>
<name>A0AAD9A436_9PEZI</name>
<evidence type="ECO:0000313" key="2">
    <source>
        <dbReference type="Proteomes" id="UP001243330"/>
    </source>
</evidence>